<keyword evidence="7 10" id="KW-0472">Membrane</keyword>
<dbReference type="AlphaFoldDB" id="A0A0U4AUX2"/>
<dbReference type="STRING" id="2041.AERYTH_05410"/>
<feature type="transmembrane region" description="Helical" evidence="10">
    <location>
        <begin position="87"/>
        <end position="108"/>
    </location>
</feature>
<evidence type="ECO:0000259" key="11">
    <source>
        <dbReference type="SMART" id="SM00756"/>
    </source>
</evidence>
<keyword evidence="6" id="KW-0560">Oxidoreductase</keyword>
<name>A0A0U4AUX2_9ACTN</name>
<dbReference type="GO" id="GO:0016020">
    <property type="term" value="C:membrane"/>
    <property type="evidence" value="ECO:0007669"/>
    <property type="project" value="UniProtKB-SubCell"/>
</dbReference>
<dbReference type="OrthoDB" id="9783799at2"/>
<feature type="transmembrane region" description="Helical" evidence="10">
    <location>
        <begin position="62"/>
        <end position="80"/>
    </location>
</feature>
<dbReference type="Gene3D" id="1.20.1440.130">
    <property type="entry name" value="VKOR domain"/>
    <property type="match status" value="1"/>
</dbReference>
<evidence type="ECO:0000256" key="1">
    <source>
        <dbReference type="ARBA" id="ARBA00004141"/>
    </source>
</evidence>
<dbReference type="GO" id="GO:0016491">
    <property type="term" value="F:oxidoreductase activity"/>
    <property type="evidence" value="ECO:0007669"/>
    <property type="project" value="UniProtKB-KW"/>
</dbReference>
<keyword evidence="9" id="KW-0676">Redox-active center</keyword>
<sequence>MLVAGVVGLLAAITLTIEKVRYLTDLAETGKGTTNCDLNAFVSCGGVINTPEASAFGFPNPIIGIVGFTVVVTLAVLLLAGVRLPAFVWAGLQVGVLFGIGFVTWLQYQSIYDIGKLCPWCMVVWTFMIPLFVVVTARNLRAFAPRSAVTRFLSNWTLLVIVLWYVAVLSAIWFRFGENLWA</sequence>
<keyword evidence="3 10" id="KW-0812">Transmembrane</keyword>
<keyword evidence="4" id="KW-0874">Quinone</keyword>
<evidence type="ECO:0000256" key="9">
    <source>
        <dbReference type="ARBA" id="ARBA00023284"/>
    </source>
</evidence>
<evidence type="ECO:0000313" key="12">
    <source>
        <dbReference type="EMBL" id="ALX04176.1"/>
    </source>
</evidence>
<keyword evidence="8" id="KW-1015">Disulfide bond</keyword>
<dbReference type="PATRIC" id="fig|2041.4.peg.1125"/>
<feature type="domain" description="Vitamin K epoxide reductase" evidence="11">
    <location>
        <begin position="1"/>
        <end position="139"/>
    </location>
</feature>
<dbReference type="SMART" id="SM00756">
    <property type="entry name" value="VKc"/>
    <property type="match status" value="1"/>
</dbReference>
<dbReference type="GO" id="GO:0048038">
    <property type="term" value="F:quinone binding"/>
    <property type="evidence" value="ECO:0007669"/>
    <property type="project" value="UniProtKB-KW"/>
</dbReference>
<dbReference type="Pfam" id="PF07884">
    <property type="entry name" value="VKOR"/>
    <property type="match status" value="1"/>
</dbReference>
<comment type="similarity">
    <text evidence="2">Belongs to the VKOR family.</text>
</comment>
<proteinExistence type="inferred from homology"/>
<feature type="transmembrane region" description="Helical" evidence="10">
    <location>
        <begin position="114"/>
        <end position="135"/>
    </location>
</feature>
<protein>
    <recommendedName>
        <fullName evidence="11">Vitamin K epoxide reductase domain-containing protein</fullName>
    </recommendedName>
</protein>
<dbReference type="Proteomes" id="UP000067689">
    <property type="component" value="Chromosome"/>
</dbReference>
<evidence type="ECO:0000256" key="3">
    <source>
        <dbReference type="ARBA" id="ARBA00022692"/>
    </source>
</evidence>
<evidence type="ECO:0000256" key="4">
    <source>
        <dbReference type="ARBA" id="ARBA00022719"/>
    </source>
</evidence>
<keyword evidence="5 10" id="KW-1133">Transmembrane helix</keyword>
<evidence type="ECO:0000256" key="10">
    <source>
        <dbReference type="SAM" id="Phobius"/>
    </source>
</evidence>
<dbReference type="EMBL" id="CP011502">
    <property type="protein sequence ID" value="ALX04176.1"/>
    <property type="molecule type" value="Genomic_DNA"/>
</dbReference>
<evidence type="ECO:0000256" key="7">
    <source>
        <dbReference type="ARBA" id="ARBA00023136"/>
    </source>
</evidence>
<dbReference type="CDD" id="cd12922">
    <property type="entry name" value="VKOR_5"/>
    <property type="match status" value="1"/>
</dbReference>
<dbReference type="InterPro" id="IPR012932">
    <property type="entry name" value="VKOR"/>
</dbReference>
<evidence type="ECO:0000256" key="6">
    <source>
        <dbReference type="ARBA" id="ARBA00023002"/>
    </source>
</evidence>
<dbReference type="InterPro" id="IPR041714">
    <property type="entry name" value="VKOR_Actinobacteria"/>
</dbReference>
<evidence type="ECO:0000256" key="2">
    <source>
        <dbReference type="ARBA" id="ARBA00006214"/>
    </source>
</evidence>
<dbReference type="InterPro" id="IPR038354">
    <property type="entry name" value="VKOR_sf"/>
</dbReference>
<evidence type="ECO:0000313" key="13">
    <source>
        <dbReference type="Proteomes" id="UP000067689"/>
    </source>
</evidence>
<comment type="subcellular location">
    <subcellularLocation>
        <location evidence="1">Membrane</location>
        <topology evidence="1">Multi-pass membrane protein</topology>
    </subcellularLocation>
</comment>
<accession>A0A0U4AUX2</accession>
<evidence type="ECO:0000256" key="8">
    <source>
        <dbReference type="ARBA" id="ARBA00023157"/>
    </source>
</evidence>
<keyword evidence="13" id="KW-1185">Reference proteome</keyword>
<evidence type="ECO:0000256" key="5">
    <source>
        <dbReference type="ARBA" id="ARBA00022989"/>
    </source>
</evidence>
<feature type="transmembrane region" description="Helical" evidence="10">
    <location>
        <begin position="156"/>
        <end position="176"/>
    </location>
</feature>
<reference evidence="12 13" key="1">
    <citation type="journal article" date="1991" name="Int. J. Syst. Bacteriol.">
        <title>Description of the erythromycin-producing bacterium Arthrobacter sp. strain NRRL B-3381 as Aeromicrobium erythreum gen. nov., sp. nov.</title>
        <authorList>
            <person name="Miller E.S."/>
            <person name="Woese C.R."/>
            <person name="Brenner S."/>
        </authorList>
    </citation>
    <scope>NUCLEOTIDE SEQUENCE [LARGE SCALE GENOMIC DNA]</scope>
    <source>
        <strain evidence="12 13">AR18</strain>
    </source>
</reference>
<organism evidence="12 13">
    <name type="scientific">Aeromicrobium erythreum</name>
    <dbReference type="NCBI Taxonomy" id="2041"/>
    <lineage>
        <taxon>Bacteria</taxon>
        <taxon>Bacillati</taxon>
        <taxon>Actinomycetota</taxon>
        <taxon>Actinomycetes</taxon>
        <taxon>Propionibacteriales</taxon>
        <taxon>Nocardioidaceae</taxon>
        <taxon>Aeromicrobium</taxon>
    </lineage>
</organism>
<gene>
    <name evidence="12" type="ORF">AERYTH_05410</name>
</gene>
<dbReference type="KEGG" id="aer:AERYTH_05410"/>